<proteinExistence type="predicted"/>
<name>A0ABD0SW96_LOXSC</name>
<gene>
    <name evidence="2" type="ORF">ABMA28_003480</name>
</gene>
<comment type="caution">
    <text evidence="2">The sequence shown here is derived from an EMBL/GenBank/DDBJ whole genome shotgun (WGS) entry which is preliminary data.</text>
</comment>
<feature type="compositionally biased region" description="Polar residues" evidence="1">
    <location>
        <begin position="49"/>
        <end position="85"/>
    </location>
</feature>
<feature type="compositionally biased region" description="Polar residues" evidence="1">
    <location>
        <begin position="172"/>
        <end position="206"/>
    </location>
</feature>
<accession>A0ABD0SW96</accession>
<reference evidence="2 3" key="1">
    <citation type="submission" date="2024-06" db="EMBL/GenBank/DDBJ databases">
        <title>A chromosome-level genome assembly of beet webworm, Loxostege sticticalis.</title>
        <authorList>
            <person name="Zhang Y."/>
        </authorList>
    </citation>
    <scope>NUCLEOTIDE SEQUENCE [LARGE SCALE GENOMIC DNA]</scope>
    <source>
        <strain evidence="2">AQ028</strain>
        <tissue evidence="2">Male pupae</tissue>
    </source>
</reference>
<dbReference type="EMBL" id="JBEDNZ010000014">
    <property type="protein sequence ID" value="KAL0830022.1"/>
    <property type="molecule type" value="Genomic_DNA"/>
</dbReference>
<dbReference type="AlphaFoldDB" id="A0ABD0SW96"/>
<feature type="region of interest" description="Disordered" evidence="1">
    <location>
        <begin position="40"/>
        <end position="85"/>
    </location>
</feature>
<feature type="region of interest" description="Disordered" evidence="1">
    <location>
        <begin position="1"/>
        <end position="28"/>
    </location>
</feature>
<dbReference type="Proteomes" id="UP001549921">
    <property type="component" value="Unassembled WGS sequence"/>
</dbReference>
<feature type="region of interest" description="Disordered" evidence="1">
    <location>
        <begin position="153"/>
        <end position="225"/>
    </location>
</feature>
<organism evidence="2 3">
    <name type="scientific">Loxostege sticticalis</name>
    <name type="common">Beet webworm moth</name>
    <dbReference type="NCBI Taxonomy" id="481309"/>
    <lineage>
        <taxon>Eukaryota</taxon>
        <taxon>Metazoa</taxon>
        <taxon>Ecdysozoa</taxon>
        <taxon>Arthropoda</taxon>
        <taxon>Hexapoda</taxon>
        <taxon>Insecta</taxon>
        <taxon>Pterygota</taxon>
        <taxon>Neoptera</taxon>
        <taxon>Endopterygota</taxon>
        <taxon>Lepidoptera</taxon>
        <taxon>Glossata</taxon>
        <taxon>Ditrysia</taxon>
        <taxon>Pyraloidea</taxon>
        <taxon>Crambidae</taxon>
        <taxon>Pyraustinae</taxon>
        <taxon>Loxostege</taxon>
    </lineage>
</organism>
<feature type="compositionally biased region" description="Low complexity" evidence="1">
    <location>
        <begin position="207"/>
        <end position="222"/>
    </location>
</feature>
<evidence type="ECO:0000313" key="2">
    <source>
        <dbReference type="EMBL" id="KAL0830022.1"/>
    </source>
</evidence>
<protein>
    <submittedName>
        <fullName evidence="2">Uncharacterized protein</fullName>
    </submittedName>
</protein>
<evidence type="ECO:0000313" key="3">
    <source>
        <dbReference type="Proteomes" id="UP001549921"/>
    </source>
</evidence>
<sequence length="525" mass="59802">MELRSRKVLRMSLPGGDRRGTPGADAGCFSMRTVGGEELSRRALAGSSPEDTTAESIDQHSESSLSNSPFHSVATNPSYKGSSHRSFSPCSSTCSMLLEDVVQKTSLVDNFAPTSGSSKQRISDQKRLILCNHYIQEDRLNTIKLEVAKELAESENQNMTPDVESAGHRNSDTTSDTEYINSSSILPYSLDHTPNPSTSTVQSIAHTSETNDNNSNTQSQTEDINDANTMETQLISQLQEVLIEYEQMDPETRPKLPKLKENKKLYRLVNLFNTNILQKFFDEDSDITHIHTLIYCSAVVISQQLGYKINTNSTTQRKKFEKPSWQIRLEKDIGALRADIGRLSQYINNNRSRKLIAKVQTILKKNTIHSTHENNNRTPQDVLDTLKQKLALKAHRLARYLKALNRKNDNRLFSNNEKGFYRTLNHNNTSNGDDVLPSEEEVKNYWAGLWEKCQDHNEEAQWVKEEEKKWEAIQEMEFGDITKDDIEVITRKTKNWKAAGLDGIQNFWHHTPSSKEQRYIESFAI</sequence>
<evidence type="ECO:0000256" key="1">
    <source>
        <dbReference type="SAM" id="MobiDB-lite"/>
    </source>
</evidence>